<dbReference type="Proteomes" id="UP000018735">
    <property type="component" value="Chromosome"/>
</dbReference>
<dbReference type="KEGG" id="mgz:GCW_01885"/>
<evidence type="ECO:0000313" key="2">
    <source>
        <dbReference type="EMBL" id="AHB99620.1"/>
    </source>
</evidence>
<organism evidence="2 3">
    <name type="scientific">Mycoplasmoides gallisepticum S6</name>
    <dbReference type="NCBI Taxonomy" id="1006581"/>
    <lineage>
        <taxon>Bacteria</taxon>
        <taxon>Bacillati</taxon>
        <taxon>Mycoplasmatota</taxon>
        <taxon>Mycoplasmoidales</taxon>
        <taxon>Mycoplasmoidaceae</taxon>
        <taxon>Mycoplasmoides</taxon>
    </lineage>
</organism>
<gene>
    <name evidence="2" type="ORF">GCW_01885</name>
</gene>
<reference evidence="2 3" key="1">
    <citation type="journal article" date="2011" name="PLoS ONE">
        <title>Core proteome of the minimal cell: comparative proteomics of three mollicute species.</title>
        <authorList>
            <person name="Fisunov G.Y."/>
            <person name="Alexeev D.G."/>
            <person name="Bazaleev N.A."/>
            <person name="Ladygina V.G."/>
            <person name="Galyamina M.A."/>
            <person name="Kondratov I.G."/>
            <person name="Zhukova N.A."/>
            <person name="Serebryakova M.V."/>
            <person name="Demina I.A."/>
            <person name="Govorun V.M."/>
        </authorList>
    </citation>
    <scope>NUCLEOTIDE SEQUENCE [LARGE SCALE GENOMIC DNA]</scope>
    <source>
        <strain evidence="2 3">S6</strain>
    </source>
</reference>
<sequence length="564" mass="66726">MMSNTDKVFSFDESSKEQILQDFDNYKAEYCTSTFLAQHPQASEYDLRDFLESAKRSYLRAKRNHMSDELWLEHLHKFIKSYKLVAPLQRELDKLILNKDFTNLELEKAELAKQKAELEKERIAFLNEQNEFIQNGKSKHFDHIVTASEYEATKKELELKYYKEIEAIKNKHQEELVKNQEETKKIFDEEINNIKDFYDRKLEKVSSYYNKLKEKLAELKEDNNKLISEIYERDLVSENQLALRTKDYYEEIEKVRKILRNYEVLSFELKTKIKEKDYLLNQLKNKLKHKDDEFKKFIKDQPEIVNQLINDGIKQGVKVKFNQLETKLKEQVKQYEDTVGRTYEKHKNEVDKILIANETKVEVMKNALIQAEETAKLTTNELERIKSEYDLVIYTNRELNEAIKVEQERAKELAAKVEMLTAENNDLDKLNNLLVKKYNDNDHLLSVSKSISEQLDKINASQISLQKVLQTSDDDKTNQKIIDLNKAIDQVNATYKRSKALKNEPIELPKTTPTKGKIIEYIDEDEGLDSQWARQFSEATKRIKEKKLNKKKKALLDKEISEFK</sequence>
<keyword evidence="1" id="KW-0175">Coiled coil</keyword>
<proteinExistence type="predicted"/>
<dbReference type="EMBL" id="CP006916">
    <property type="protein sequence ID" value="AHB99620.1"/>
    <property type="molecule type" value="Genomic_DNA"/>
</dbReference>
<evidence type="ECO:0000256" key="1">
    <source>
        <dbReference type="SAM" id="Coils"/>
    </source>
</evidence>
<feature type="coiled-coil region" evidence="1">
    <location>
        <begin position="162"/>
        <end position="229"/>
    </location>
</feature>
<feature type="coiled-coil region" evidence="1">
    <location>
        <begin position="361"/>
        <end position="430"/>
    </location>
</feature>
<accession>A0A0F6CKJ8</accession>
<protein>
    <submittedName>
        <fullName evidence="2">Chromosome segregation ATPase Smc</fullName>
    </submittedName>
</protein>
<dbReference type="HOGENOM" id="CLU_482989_0_0_14"/>
<evidence type="ECO:0000313" key="3">
    <source>
        <dbReference type="Proteomes" id="UP000018735"/>
    </source>
</evidence>
<feature type="coiled-coil region" evidence="1">
    <location>
        <begin position="92"/>
        <end position="131"/>
    </location>
</feature>
<dbReference type="AlphaFoldDB" id="A0A0F6CKJ8"/>
<name>A0A0F6CKJ8_MYCGL</name>